<accession>A0ABR1CBY7</accession>
<sequence length="191" mass="22253">MATAKDAWISALSRSRRSDWLDTIVTGDEKWVLYVNHTHKRAWCARDEMPDPFVKGEIHEKKVMLSVWWGVHYRFELLPDNTTVNAKVYCAQLQRLADKIRKEHSMLDNVRLLHDNAALTSRRRLPRKFWSSDGNHRTARTWPRANTTSSDRFSITWKRSAAMIVTTSKMTFGLSSPPSRRRSTPEESLIL</sequence>
<evidence type="ECO:0008006" key="4">
    <source>
        <dbReference type="Google" id="ProtNLM"/>
    </source>
</evidence>
<name>A0ABR1CBY7_NECAM</name>
<dbReference type="PANTHER" id="PTHR46060">
    <property type="entry name" value="MARINER MOS1 TRANSPOSASE-LIKE PROTEIN"/>
    <property type="match status" value="1"/>
</dbReference>
<dbReference type="Proteomes" id="UP001303046">
    <property type="component" value="Unassembled WGS sequence"/>
</dbReference>
<comment type="caution">
    <text evidence="2">The sequence shown here is derived from an EMBL/GenBank/DDBJ whole genome shotgun (WGS) entry which is preliminary data.</text>
</comment>
<gene>
    <name evidence="2" type="primary">Necator_chrII.g6055</name>
    <name evidence="2" type="ORF">RB195_018262</name>
</gene>
<dbReference type="PANTHER" id="PTHR46060:SF1">
    <property type="entry name" value="MARINER MOS1 TRANSPOSASE-LIKE PROTEIN"/>
    <property type="match status" value="1"/>
</dbReference>
<feature type="region of interest" description="Disordered" evidence="1">
    <location>
        <begin position="172"/>
        <end position="191"/>
    </location>
</feature>
<protein>
    <recommendedName>
        <fullName evidence="4">Transposase</fullName>
    </recommendedName>
</protein>
<dbReference type="InterPro" id="IPR052709">
    <property type="entry name" value="Transposase-MT_Hybrid"/>
</dbReference>
<reference evidence="2 3" key="1">
    <citation type="submission" date="2023-08" db="EMBL/GenBank/DDBJ databases">
        <title>A Necator americanus chromosomal reference genome.</title>
        <authorList>
            <person name="Ilik V."/>
            <person name="Petrzelkova K.J."/>
            <person name="Pardy F."/>
            <person name="Fuh T."/>
            <person name="Niatou-Singa F.S."/>
            <person name="Gouil Q."/>
            <person name="Baker L."/>
            <person name="Ritchie M.E."/>
            <person name="Jex A.R."/>
            <person name="Gazzola D."/>
            <person name="Li H."/>
            <person name="Toshio Fujiwara R."/>
            <person name="Zhan B."/>
            <person name="Aroian R.V."/>
            <person name="Pafco B."/>
            <person name="Schwarz E.M."/>
        </authorList>
    </citation>
    <scope>NUCLEOTIDE SEQUENCE [LARGE SCALE GENOMIC DNA]</scope>
    <source>
        <strain evidence="2 3">Aroian</strain>
        <tissue evidence="2">Whole animal</tissue>
    </source>
</reference>
<dbReference type="InterPro" id="IPR001888">
    <property type="entry name" value="Transposase_1"/>
</dbReference>
<evidence type="ECO:0000256" key="1">
    <source>
        <dbReference type="SAM" id="MobiDB-lite"/>
    </source>
</evidence>
<keyword evidence="3" id="KW-1185">Reference proteome</keyword>
<proteinExistence type="predicted"/>
<dbReference type="Gene3D" id="3.30.420.10">
    <property type="entry name" value="Ribonuclease H-like superfamily/Ribonuclease H"/>
    <property type="match status" value="1"/>
</dbReference>
<evidence type="ECO:0000313" key="3">
    <source>
        <dbReference type="Proteomes" id="UP001303046"/>
    </source>
</evidence>
<organism evidence="2 3">
    <name type="scientific">Necator americanus</name>
    <name type="common">Human hookworm</name>
    <dbReference type="NCBI Taxonomy" id="51031"/>
    <lineage>
        <taxon>Eukaryota</taxon>
        <taxon>Metazoa</taxon>
        <taxon>Ecdysozoa</taxon>
        <taxon>Nematoda</taxon>
        <taxon>Chromadorea</taxon>
        <taxon>Rhabditida</taxon>
        <taxon>Rhabditina</taxon>
        <taxon>Rhabditomorpha</taxon>
        <taxon>Strongyloidea</taxon>
        <taxon>Ancylostomatidae</taxon>
        <taxon>Bunostominae</taxon>
        <taxon>Necator</taxon>
    </lineage>
</organism>
<dbReference type="EMBL" id="JAVFWL010000002">
    <property type="protein sequence ID" value="KAK6734955.1"/>
    <property type="molecule type" value="Genomic_DNA"/>
</dbReference>
<evidence type="ECO:0000313" key="2">
    <source>
        <dbReference type="EMBL" id="KAK6734955.1"/>
    </source>
</evidence>
<dbReference type="Pfam" id="PF01359">
    <property type="entry name" value="Transposase_1"/>
    <property type="match status" value="1"/>
</dbReference>
<dbReference type="InterPro" id="IPR036397">
    <property type="entry name" value="RNaseH_sf"/>
</dbReference>